<evidence type="ECO:0000259" key="2">
    <source>
        <dbReference type="Pfam" id="PF21783"/>
    </source>
</evidence>
<dbReference type="Proteomes" id="UP000315516">
    <property type="component" value="Unassembled WGS sequence"/>
</dbReference>
<keyword evidence="1" id="KW-0732">Signal</keyword>
<sequence length="165" mass="18035">VVLNSAAANITLIDQSTRQVTETYAVGKEPHHLMPTPDGKTLLVANSVSNNLMFVDPKTGKVTKTLEGIEDPYQLGFSPDGKWFVTNGLRLDRVDIYSYANGNYTLAKRIPLGKTPSHMTFSSDSKLVFITLQDSNELAAIDLATQQVAWKMPVGKTPAGLWLTP</sequence>
<dbReference type="SUPFAM" id="SSF51004">
    <property type="entry name" value="C-terminal (heme d1) domain of cytochrome cd1-nitrite reductase"/>
    <property type="match status" value="1"/>
</dbReference>
<dbReference type="InterPro" id="IPR048433">
    <property type="entry name" value="YNCE-like_beta-prop"/>
</dbReference>
<dbReference type="InterPro" id="IPR051200">
    <property type="entry name" value="Host-pathogen_enzymatic-act"/>
</dbReference>
<dbReference type="PANTHER" id="PTHR47197">
    <property type="entry name" value="PROTEIN NIRF"/>
    <property type="match status" value="1"/>
</dbReference>
<dbReference type="Gene3D" id="2.130.10.10">
    <property type="entry name" value="YVTN repeat-like/Quinoprotein amine dehydrogenase"/>
    <property type="match status" value="1"/>
</dbReference>
<dbReference type="PANTHER" id="PTHR47197:SF3">
    <property type="entry name" value="DIHYDRO-HEME D1 DEHYDROGENASE"/>
    <property type="match status" value="1"/>
</dbReference>
<gene>
    <name evidence="3" type="ORF">FNX48_025780</name>
</gene>
<reference evidence="3" key="1">
    <citation type="submission" date="2019-10" db="EMBL/GenBank/DDBJ databases">
        <title>Streptomyces sp. nov., a novel actinobacterium isolated from alkaline environment.</title>
        <authorList>
            <person name="Golinska P."/>
        </authorList>
    </citation>
    <scope>NUCLEOTIDE SEQUENCE</scope>
    <source>
        <strain evidence="3">IF17</strain>
    </source>
</reference>
<comment type="caution">
    <text evidence="3">The sequence shown here is derived from an EMBL/GenBank/DDBJ whole genome shotgun (WGS) entry which is preliminary data.</text>
</comment>
<dbReference type="InterPro" id="IPR011964">
    <property type="entry name" value="YVTN_b-propeller_repeat"/>
</dbReference>
<dbReference type="EMBL" id="VJYJ02001579">
    <property type="protein sequence ID" value="MQS10443.1"/>
    <property type="molecule type" value="Genomic_DNA"/>
</dbReference>
<feature type="domain" description="YNCE-like beta-propeller" evidence="2">
    <location>
        <begin position="2"/>
        <end position="162"/>
    </location>
</feature>
<dbReference type="OrthoDB" id="145213at2"/>
<feature type="non-terminal residue" evidence="3">
    <location>
        <position position="165"/>
    </location>
</feature>
<feature type="non-terminal residue" evidence="3">
    <location>
        <position position="1"/>
    </location>
</feature>
<name>A0A646IHU7_9ACTN</name>
<organism evidence="3">
    <name type="scientific">Streptomyces alkaliphilus</name>
    <dbReference type="NCBI Taxonomy" id="1472722"/>
    <lineage>
        <taxon>Bacteria</taxon>
        <taxon>Bacillati</taxon>
        <taxon>Actinomycetota</taxon>
        <taxon>Actinomycetes</taxon>
        <taxon>Kitasatosporales</taxon>
        <taxon>Streptomycetaceae</taxon>
        <taxon>Streptomyces</taxon>
    </lineage>
</organism>
<evidence type="ECO:0000313" key="3">
    <source>
        <dbReference type="EMBL" id="MQS10443.1"/>
    </source>
</evidence>
<dbReference type="NCBIfam" id="TIGR02276">
    <property type="entry name" value="beta_rpt_yvtn"/>
    <property type="match status" value="1"/>
</dbReference>
<dbReference type="InterPro" id="IPR011048">
    <property type="entry name" value="Haem_d1_sf"/>
</dbReference>
<dbReference type="InterPro" id="IPR015943">
    <property type="entry name" value="WD40/YVTN_repeat-like_dom_sf"/>
</dbReference>
<proteinExistence type="predicted"/>
<evidence type="ECO:0000256" key="1">
    <source>
        <dbReference type="ARBA" id="ARBA00022729"/>
    </source>
</evidence>
<accession>A0A646IHU7</accession>
<dbReference type="AlphaFoldDB" id="A0A646IHU7"/>
<dbReference type="Pfam" id="PF21783">
    <property type="entry name" value="YNCE"/>
    <property type="match status" value="1"/>
</dbReference>
<protein>
    <submittedName>
        <fullName evidence="3">Beta-propeller fold lactonase family protein</fullName>
    </submittedName>
</protein>